<evidence type="ECO:0000313" key="2">
    <source>
        <dbReference type="EMBL" id="POW20763.1"/>
    </source>
</evidence>
<reference evidence="2 3" key="1">
    <citation type="submission" date="2017-12" db="EMBL/GenBank/DDBJ databases">
        <title>Gene loss provides genomic basis for host adaptation in cereal stripe rust fungi.</title>
        <authorList>
            <person name="Xia C."/>
        </authorList>
    </citation>
    <scope>NUCLEOTIDE SEQUENCE [LARGE SCALE GENOMIC DNA]</scope>
    <source>
        <strain evidence="2 3">93TX-2</strain>
    </source>
</reference>
<dbReference type="EMBL" id="PKSM01000029">
    <property type="protein sequence ID" value="POW20763.1"/>
    <property type="molecule type" value="Genomic_DNA"/>
</dbReference>
<dbReference type="AlphaFoldDB" id="A0A2S4WG77"/>
<organism evidence="2 3">
    <name type="scientific">Puccinia striiformis</name>
    <dbReference type="NCBI Taxonomy" id="27350"/>
    <lineage>
        <taxon>Eukaryota</taxon>
        <taxon>Fungi</taxon>
        <taxon>Dikarya</taxon>
        <taxon>Basidiomycota</taxon>
        <taxon>Pucciniomycotina</taxon>
        <taxon>Pucciniomycetes</taxon>
        <taxon>Pucciniales</taxon>
        <taxon>Pucciniaceae</taxon>
        <taxon>Puccinia</taxon>
    </lineage>
</organism>
<feature type="compositionally biased region" description="Polar residues" evidence="1">
    <location>
        <begin position="149"/>
        <end position="166"/>
    </location>
</feature>
<evidence type="ECO:0000256" key="1">
    <source>
        <dbReference type="SAM" id="MobiDB-lite"/>
    </source>
</evidence>
<dbReference type="VEuPathDB" id="FungiDB:PSTT_04829"/>
<dbReference type="VEuPathDB" id="FungiDB:PSHT_03179"/>
<reference evidence="3" key="2">
    <citation type="journal article" date="2018" name="BMC Genomics">
        <title>Genomic insights into host adaptation between the wheat stripe rust pathogen (Puccinia striiformis f. sp. tritici) and the barley stripe rust pathogen (Puccinia striiformis f. sp. hordei).</title>
        <authorList>
            <person name="Xia C."/>
            <person name="Wang M."/>
            <person name="Yin C."/>
            <person name="Cornejo O.E."/>
            <person name="Hulbert S.H."/>
            <person name="Chen X."/>
        </authorList>
    </citation>
    <scope>NUCLEOTIDE SEQUENCE [LARGE SCALE GENOMIC DNA]</scope>
    <source>
        <strain evidence="3">93TX-2</strain>
    </source>
</reference>
<name>A0A2S4WG77_9BASI</name>
<feature type="region of interest" description="Disordered" evidence="1">
    <location>
        <begin position="142"/>
        <end position="180"/>
    </location>
</feature>
<dbReference type="Proteomes" id="UP000238274">
    <property type="component" value="Unassembled WGS sequence"/>
</dbReference>
<evidence type="ECO:0000313" key="3">
    <source>
        <dbReference type="Proteomes" id="UP000238274"/>
    </source>
</evidence>
<sequence length="275" mass="31234">MDDLLHAGDPGKYVLLQDATEEPARSGGVRSFLDKSWRRISGTASTAEPPEASKPRTQVDPKALRMWIMYPDPSNRILAGFGSRVILTLASFCPEPTTTTETAELDSNKELYLTRYVVEDPLLQRIYSQYDEDSKLLEKLADRQRTKRTGTSARQKSAHSQSSQYRKFTPAKGWGASPEPPPIIVQLPPRFGNEIKGLITDALKVLSLEEKKRSETGAKIAHYALVFLDITNLRKGERNQLNKLIIEHLVEHLDTDFINSFDVFQKIFNDLRKFW</sequence>
<protein>
    <submittedName>
        <fullName evidence="2">Uncharacterized protein</fullName>
    </submittedName>
</protein>
<reference evidence="3" key="3">
    <citation type="journal article" date="2018" name="Mol. Plant Microbe Interact.">
        <title>Genome sequence resources for the wheat stripe rust pathogen (Puccinia striiformis f. sp. tritici) and the barley stripe rust pathogen (Puccinia striiformis f. sp. hordei).</title>
        <authorList>
            <person name="Xia C."/>
            <person name="Wang M."/>
            <person name="Yin C."/>
            <person name="Cornejo O.E."/>
            <person name="Hulbert S.H."/>
            <person name="Chen X."/>
        </authorList>
    </citation>
    <scope>NUCLEOTIDE SEQUENCE [LARGE SCALE GENOMIC DNA]</scope>
    <source>
        <strain evidence="3">93TX-2</strain>
    </source>
</reference>
<comment type="caution">
    <text evidence="2">The sequence shown here is derived from an EMBL/GenBank/DDBJ whole genome shotgun (WGS) entry which is preliminary data.</text>
</comment>
<keyword evidence="3" id="KW-1185">Reference proteome</keyword>
<gene>
    <name evidence="2" type="ORF">PSHT_03179</name>
</gene>
<proteinExistence type="predicted"/>
<accession>A0A2S4WG77</accession>